<accession>A0A255XKW4</accession>
<dbReference type="PANTHER" id="PTHR32282">
    <property type="entry name" value="BINDING PROTEIN TRANSPEPTIDASE, PUTATIVE-RELATED"/>
    <property type="match status" value="1"/>
</dbReference>
<keyword evidence="8" id="KW-0378">Hydrolase</keyword>
<keyword evidence="4" id="KW-0121">Carboxypeptidase</keyword>
<evidence type="ECO:0000256" key="4">
    <source>
        <dbReference type="ARBA" id="ARBA00022645"/>
    </source>
</evidence>
<evidence type="ECO:0000259" key="14">
    <source>
        <dbReference type="Pfam" id="PF06832"/>
    </source>
</evidence>
<dbReference type="Gene3D" id="1.10.3810.10">
    <property type="entry name" value="Biosynthetic peptidoglycan transglycosylase-like"/>
    <property type="match status" value="1"/>
</dbReference>
<dbReference type="InterPro" id="IPR001460">
    <property type="entry name" value="PCN-bd_Tpept"/>
</dbReference>
<evidence type="ECO:0000256" key="9">
    <source>
        <dbReference type="ARBA" id="ARBA00023268"/>
    </source>
</evidence>
<keyword evidence="7 15" id="KW-0808">Transferase</keyword>
<keyword evidence="9" id="KW-0511">Multifunctional enzyme</keyword>
<dbReference type="PANTHER" id="PTHR32282:SF15">
    <property type="entry name" value="PENICILLIN-BINDING PROTEIN 1C"/>
    <property type="match status" value="1"/>
</dbReference>
<dbReference type="Proteomes" id="UP000216361">
    <property type="component" value="Unassembled WGS sequence"/>
</dbReference>
<dbReference type="GO" id="GO:0008658">
    <property type="term" value="F:penicillin binding"/>
    <property type="evidence" value="ECO:0007669"/>
    <property type="project" value="InterPro"/>
</dbReference>
<dbReference type="SUPFAM" id="SSF53955">
    <property type="entry name" value="Lysozyme-like"/>
    <property type="match status" value="1"/>
</dbReference>
<evidence type="ECO:0000259" key="12">
    <source>
        <dbReference type="Pfam" id="PF00905"/>
    </source>
</evidence>
<comment type="caution">
    <text evidence="15">The sequence shown here is derived from an EMBL/GenBank/DDBJ whole genome shotgun (WGS) entry which is preliminary data.</text>
</comment>
<dbReference type="InterPro" id="IPR009647">
    <property type="entry name" value="PBP_C"/>
</dbReference>
<dbReference type="Pfam" id="PF00912">
    <property type="entry name" value="Transgly"/>
    <property type="match status" value="1"/>
</dbReference>
<organism evidence="15 16">
    <name type="scientific">Elstera cyanobacteriorum</name>
    <dbReference type="NCBI Taxonomy" id="2022747"/>
    <lineage>
        <taxon>Bacteria</taxon>
        <taxon>Pseudomonadati</taxon>
        <taxon>Pseudomonadota</taxon>
        <taxon>Alphaproteobacteria</taxon>
        <taxon>Rhodospirillales</taxon>
        <taxon>Rhodospirillaceae</taxon>
        <taxon>Elstera</taxon>
    </lineage>
</organism>
<evidence type="ECO:0000313" key="15">
    <source>
        <dbReference type="EMBL" id="OYQ17014.1"/>
    </source>
</evidence>
<dbReference type="InterPro" id="IPR001264">
    <property type="entry name" value="Glyco_trans_51"/>
</dbReference>
<dbReference type="InterPro" id="IPR023346">
    <property type="entry name" value="Lysozyme-like_dom_sf"/>
</dbReference>
<dbReference type="InterPro" id="IPR012338">
    <property type="entry name" value="Beta-lactam/transpept-like"/>
</dbReference>
<proteinExistence type="inferred from homology"/>
<name>A0A255XKW4_9PROT</name>
<evidence type="ECO:0000256" key="2">
    <source>
        <dbReference type="ARBA" id="ARBA00007090"/>
    </source>
</evidence>
<feature type="domain" description="Penicillin-binding protein transpeptidase" evidence="12">
    <location>
        <begin position="341"/>
        <end position="551"/>
    </location>
</feature>
<reference evidence="15 16" key="1">
    <citation type="submission" date="2017-07" db="EMBL/GenBank/DDBJ databases">
        <title>Elstera cyanobacteriorum sp. nov., a novel bacterium isolated from cyanobacterial aggregates in a eutrophic lake.</title>
        <authorList>
            <person name="Cai H."/>
        </authorList>
    </citation>
    <scope>NUCLEOTIDE SEQUENCE [LARGE SCALE GENOMIC DNA]</scope>
    <source>
        <strain evidence="15 16">TH019</strain>
    </source>
</reference>
<dbReference type="GO" id="GO:0030288">
    <property type="term" value="C:outer membrane-bounded periplasmic space"/>
    <property type="evidence" value="ECO:0007669"/>
    <property type="project" value="TreeGrafter"/>
</dbReference>
<dbReference type="RefSeq" id="WP_094410651.1">
    <property type="nucleotide sequence ID" value="NZ_BMJZ01000002.1"/>
</dbReference>
<evidence type="ECO:0000256" key="11">
    <source>
        <dbReference type="ARBA" id="ARBA00049902"/>
    </source>
</evidence>
<dbReference type="UniPathway" id="UPA00219"/>
<evidence type="ECO:0000256" key="1">
    <source>
        <dbReference type="ARBA" id="ARBA00004752"/>
    </source>
</evidence>
<comment type="catalytic activity">
    <reaction evidence="11">
        <text>[GlcNAc-(1-&gt;4)-Mur2Ac(oyl-L-Ala-gamma-D-Glu-L-Lys-D-Ala-D-Ala)](n)-di-trans,octa-cis-undecaprenyl diphosphate + beta-D-GlcNAc-(1-&gt;4)-Mur2Ac(oyl-L-Ala-gamma-D-Glu-L-Lys-D-Ala-D-Ala)-di-trans,octa-cis-undecaprenyl diphosphate = [GlcNAc-(1-&gt;4)-Mur2Ac(oyl-L-Ala-gamma-D-Glu-L-Lys-D-Ala-D-Ala)](n+1)-di-trans,octa-cis-undecaprenyl diphosphate + di-trans,octa-cis-undecaprenyl diphosphate + H(+)</text>
        <dbReference type="Rhea" id="RHEA:23708"/>
        <dbReference type="Rhea" id="RHEA-COMP:9602"/>
        <dbReference type="Rhea" id="RHEA-COMP:9603"/>
        <dbReference type="ChEBI" id="CHEBI:15378"/>
        <dbReference type="ChEBI" id="CHEBI:58405"/>
        <dbReference type="ChEBI" id="CHEBI:60033"/>
        <dbReference type="ChEBI" id="CHEBI:78435"/>
        <dbReference type="EC" id="2.4.99.28"/>
    </reaction>
</comment>
<gene>
    <name evidence="15" type="ORF">CHR90_18815</name>
</gene>
<evidence type="ECO:0000256" key="5">
    <source>
        <dbReference type="ARBA" id="ARBA00022670"/>
    </source>
</evidence>
<dbReference type="Pfam" id="PF00905">
    <property type="entry name" value="Transpeptidase"/>
    <property type="match status" value="1"/>
</dbReference>
<dbReference type="EMBL" id="NOXS01000035">
    <property type="protein sequence ID" value="OYQ17014.1"/>
    <property type="molecule type" value="Genomic_DNA"/>
</dbReference>
<dbReference type="GO" id="GO:0008955">
    <property type="term" value="F:peptidoglycan glycosyltransferase activity"/>
    <property type="evidence" value="ECO:0007669"/>
    <property type="project" value="UniProtKB-EC"/>
</dbReference>
<dbReference type="AlphaFoldDB" id="A0A255XKW4"/>
<evidence type="ECO:0000256" key="6">
    <source>
        <dbReference type="ARBA" id="ARBA00022676"/>
    </source>
</evidence>
<dbReference type="InterPro" id="IPR050396">
    <property type="entry name" value="Glycosyltr_51/Transpeptidase"/>
</dbReference>
<feature type="domain" description="Glycosyl transferase family 51" evidence="13">
    <location>
        <begin position="66"/>
        <end position="221"/>
    </location>
</feature>
<comment type="similarity">
    <text evidence="2">In the C-terminal section; belongs to the transpeptidase family.</text>
</comment>
<protein>
    <recommendedName>
        <fullName evidence="10">peptidoglycan glycosyltransferase</fullName>
        <ecNumber evidence="10">2.4.99.28</ecNumber>
    </recommendedName>
</protein>
<dbReference type="InterPro" id="IPR036950">
    <property type="entry name" value="PBP_transglycosylase"/>
</dbReference>
<sequence>MRTAGRIAALLAALVGLAGVAVLGAELSARARLESPPPSAVLVDRTGAFLAQVTEDGPRADYGFWPLPRVPERVALATLALEDQRFWSHPGVDPLAVGRAVWQRATGSGRSGASTLAMQIARMQRPADRAFKAKFLEAGTALLLTARYGREALLRHYLRLVPYGNGSHGIAHAARWYFDKPVDDLSWAEIAFLAALPQAPARMNPLRADGFPRALARAGKLLARLEARGVLTNGERRLAEEQLSRLRLQAPARRPGSLHVVLRLKEALHQSGWSPLGSDGRVVTTLDRSLQQAAETLLMKHVADWRGAEAEQAAALILDRRSLAVRAAVGSAGFFGTPGGALDFTRTPRSPGSTLKPFLFALALEKGVLRPDQVMADAPEEAFGMANADGQFLGPLLPRQALANSRNIPAATLLRTLGFEPSFRFFEDVGLHHIALPAESFGLSMAIGGLPTRLDWLLQAYGALANDGILKPLHWYAGETQEPPRRLISAETARLVTGFLADPLARLPSFPRGGPTDYPFPVAVKTGTSQAYRDAWTIAYSDRYLIGVWVGRPDAAPMRQVTGAGGAAPLARALMLLAHRTTAGEMLDADFPAPVGYERVALCSATGQEAAYAKTSAACGPILREWLPMDRARAALSPALPPPRAALRRAEQPVALTITAPRNNLRLWRNPEVPDAANRLTLRVATDPPVAQVIWYADGIARQVSPPDQPFHWPIEPGRHAFQVRLPQRPEASAPVTITVE</sequence>
<keyword evidence="6" id="KW-0328">Glycosyltransferase</keyword>
<evidence type="ECO:0000256" key="10">
    <source>
        <dbReference type="ARBA" id="ARBA00044770"/>
    </source>
</evidence>
<feature type="domain" description="Penicillin-binding C-terminal" evidence="14">
    <location>
        <begin position="648"/>
        <end position="724"/>
    </location>
</feature>
<evidence type="ECO:0000256" key="3">
    <source>
        <dbReference type="ARBA" id="ARBA00007739"/>
    </source>
</evidence>
<evidence type="ECO:0000259" key="13">
    <source>
        <dbReference type="Pfam" id="PF00912"/>
    </source>
</evidence>
<comment type="similarity">
    <text evidence="3">In the N-terminal section; belongs to the glycosyltransferase 51 family.</text>
</comment>
<dbReference type="GO" id="GO:0004180">
    <property type="term" value="F:carboxypeptidase activity"/>
    <property type="evidence" value="ECO:0007669"/>
    <property type="project" value="UniProtKB-KW"/>
</dbReference>
<dbReference type="Gene3D" id="3.40.710.10">
    <property type="entry name" value="DD-peptidase/beta-lactamase superfamily"/>
    <property type="match status" value="1"/>
</dbReference>
<keyword evidence="16" id="KW-1185">Reference proteome</keyword>
<dbReference type="GO" id="GO:0009252">
    <property type="term" value="P:peptidoglycan biosynthetic process"/>
    <property type="evidence" value="ECO:0007669"/>
    <property type="project" value="UniProtKB-UniPathway"/>
</dbReference>
<evidence type="ECO:0000256" key="8">
    <source>
        <dbReference type="ARBA" id="ARBA00022801"/>
    </source>
</evidence>
<dbReference type="GO" id="GO:0006508">
    <property type="term" value="P:proteolysis"/>
    <property type="evidence" value="ECO:0007669"/>
    <property type="project" value="UniProtKB-KW"/>
</dbReference>
<dbReference type="EC" id="2.4.99.28" evidence="10"/>
<comment type="pathway">
    <text evidence="1">Cell wall biogenesis; peptidoglycan biosynthesis.</text>
</comment>
<evidence type="ECO:0000256" key="7">
    <source>
        <dbReference type="ARBA" id="ARBA00022679"/>
    </source>
</evidence>
<dbReference type="Pfam" id="PF06832">
    <property type="entry name" value="BiPBP_C"/>
    <property type="match status" value="1"/>
</dbReference>
<dbReference type="SUPFAM" id="SSF56601">
    <property type="entry name" value="beta-lactamase/transpeptidase-like"/>
    <property type="match status" value="1"/>
</dbReference>
<keyword evidence="5" id="KW-0645">Protease</keyword>
<evidence type="ECO:0000313" key="16">
    <source>
        <dbReference type="Proteomes" id="UP000216361"/>
    </source>
</evidence>